<keyword evidence="2" id="KW-1185">Reference proteome</keyword>
<name>A0A1I1E1W2_9BACT</name>
<dbReference type="AlphaFoldDB" id="A0A1I1E1W2"/>
<evidence type="ECO:0000313" key="2">
    <source>
        <dbReference type="Proteomes" id="UP000199514"/>
    </source>
</evidence>
<sequence length="138" mass="16179">MNNENLTWQQGVPTNPLQRIRETFSRTSQDNAQDKWTAFLYAIIVGWNNASFEELKVKHNWTDEDIQMMKEWHESYNNLWNLFVEMQSVKGDFNAIKEKAEKWDALSNEIAACYESESEEQPDLLAIGEIAAQAFDWL</sequence>
<accession>A0A1I1E1W2</accession>
<reference evidence="1 2" key="1">
    <citation type="submission" date="2016-10" db="EMBL/GenBank/DDBJ databases">
        <authorList>
            <person name="de Groot N.N."/>
        </authorList>
    </citation>
    <scope>NUCLEOTIDE SEQUENCE [LARGE SCALE GENOMIC DNA]</scope>
    <source>
        <strain evidence="1 2">DSM 6793</strain>
    </source>
</reference>
<dbReference type="Proteomes" id="UP000199514">
    <property type="component" value="Unassembled WGS sequence"/>
</dbReference>
<dbReference type="RefSeq" id="WP_091506922.1">
    <property type="nucleotide sequence ID" value="NZ_FOLE01000001.1"/>
</dbReference>
<evidence type="ECO:0000313" key="1">
    <source>
        <dbReference type="EMBL" id="SFB80662.1"/>
    </source>
</evidence>
<gene>
    <name evidence="1" type="ORF">SAMN05421780_101563</name>
</gene>
<dbReference type="EMBL" id="FOLE01000001">
    <property type="protein sequence ID" value="SFB80662.1"/>
    <property type="molecule type" value="Genomic_DNA"/>
</dbReference>
<proteinExistence type="predicted"/>
<protein>
    <submittedName>
        <fullName evidence="1">Uncharacterized protein</fullName>
    </submittedName>
</protein>
<dbReference type="STRING" id="927664.SAMN05421780_101563"/>
<organism evidence="1 2">
    <name type="scientific">Flexibacter flexilis DSM 6793</name>
    <dbReference type="NCBI Taxonomy" id="927664"/>
    <lineage>
        <taxon>Bacteria</taxon>
        <taxon>Pseudomonadati</taxon>
        <taxon>Bacteroidota</taxon>
        <taxon>Cytophagia</taxon>
        <taxon>Cytophagales</taxon>
        <taxon>Flexibacteraceae</taxon>
        <taxon>Flexibacter</taxon>
    </lineage>
</organism>